<reference evidence="1 2" key="1">
    <citation type="submission" date="2015-12" db="EMBL/GenBank/DDBJ databases">
        <title>Draft genome sequence of the thermoanaerobe Thermotalea metallivorans, an isolate from the runoff channel of the Great Artesian Basin, Australia.</title>
        <authorList>
            <person name="Patel B.K."/>
        </authorList>
    </citation>
    <scope>NUCLEOTIDE SEQUENCE [LARGE SCALE GENOMIC DNA]</scope>
    <source>
        <strain evidence="1 2">B2-1</strain>
    </source>
</reference>
<gene>
    <name evidence="1" type="ORF">AN619_12840</name>
</gene>
<dbReference type="RefSeq" id="WP_068555876.1">
    <property type="nucleotide sequence ID" value="NZ_LOEE01000028.1"/>
</dbReference>
<protein>
    <recommendedName>
        <fullName evidence="3">ComK protein</fullName>
    </recommendedName>
</protein>
<proteinExistence type="predicted"/>
<sequence length="210" mass="24081">MEKLDELIQKGIYALLPAYVPAEGNATKIITADGNAYIDSRVVKTVLKALCRYYAVHVEHCREKYGKLIHQRLRVPLPIHRDLLLIPMKVRKPMFRKDGACGYINLYAIDKIKEKGDHSIFVLKNGMEVECLQRLRTVHQHINHARLVERHAFFHGDGEEGHGAAEGWWEAYDTPATKGDIVLLKKEIVELVRVLKKTVGTKKDESYKKE</sequence>
<evidence type="ECO:0008006" key="3">
    <source>
        <dbReference type="Google" id="ProtNLM"/>
    </source>
</evidence>
<comment type="caution">
    <text evidence="1">The sequence shown here is derived from an EMBL/GenBank/DDBJ whole genome shotgun (WGS) entry which is preliminary data.</text>
</comment>
<dbReference type="EMBL" id="LOEE01000028">
    <property type="protein sequence ID" value="KXG76326.1"/>
    <property type="molecule type" value="Genomic_DNA"/>
</dbReference>
<keyword evidence="2" id="KW-1185">Reference proteome</keyword>
<dbReference type="STRING" id="520762.AN619_12840"/>
<dbReference type="AlphaFoldDB" id="A0A140L701"/>
<evidence type="ECO:0000313" key="1">
    <source>
        <dbReference type="EMBL" id="KXG76326.1"/>
    </source>
</evidence>
<name>A0A140L701_9FIRM</name>
<organism evidence="1 2">
    <name type="scientific">Thermotalea metallivorans</name>
    <dbReference type="NCBI Taxonomy" id="520762"/>
    <lineage>
        <taxon>Bacteria</taxon>
        <taxon>Bacillati</taxon>
        <taxon>Bacillota</taxon>
        <taxon>Clostridia</taxon>
        <taxon>Peptostreptococcales</taxon>
        <taxon>Thermotaleaceae</taxon>
        <taxon>Thermotalea</taxon>
    </lineage>
</organism>
<dbReference type="OrthoDB" id="2374476at2"/>
<accession>A0A140L701</accession>
<evidence type="ECO:0000313" key="2">
    <source>
        <dbReference type="Proteomes" id="UP000070456"/>
    </source>
</evidence>
<dbReference type="Proteomes" id="UP000070456">
    <property type="component" value="Unassembled WGS sequence"/>
</dbReference>